<dbReference type="InterPro" id="IPR005119">
    <property type="entry name" value="LysR_subst-bd"/>
</dbReference>
<evidence type="ECO:0000256" key="2">
    <source>
        <dbReference type="ARBA" id="ARBA00023015"/>
    </source>
</evidence>
<dbReference type="STRING" id="1770053.SAMN05216551_10110"/>
<dbReference type="Pfam" id="PF00126">
    <property type="entry name" value="HTH_1"/>
    <property type="match status" value="1"/>
</dbReference>
<dbReference type="SUPFAM" id="SSF53850">
    <property type="entry name" value="Periplasmic binding protein-like II"/>
    <property type="match status" value="1"/>
</dbReference>
<dbReference type="InterPro" id="IPR036388">
    <property type="entry name" value="WH-like_DNA-bd_sf"/>
</dbReference>
<evidence type="ECO:0000259" key="6">
    <source>
        <dbReference type="PROSITE" id="PS50931"/>
    </source>
</evidence>
<keyword evidence="8" id="KW-1185">Reference proteome</keyword>
<proteinExistence type="inferred from homology"/>
<evidence type="ECO:0000256" key="3">
    <source>
        <dbReference type="ARBA" id="ARBA00023125"/>
    </source>
</evidence>
<dbReference type="AlphaFoldDB" id="A0A1H2PJI8"/>
<protein>
    <submittedName>
        <fullName evidence="7">DNA-binding transcriptional regulator, LysR family</fullName>
    </submittedName>
</protein>
<dbReference type="PANTHER" id="PTHR30126:SF99">
    <property type="entry name" value="TRANSCRIPTIONAL REGULATOR LYSR FAMILY"/>
    <property type="match status" value="1"/>
</dbReference>
<evidence type="ECO:0000256" key="1">
    <source>
        <dbReference type="ARBA" id="ARBA00009437"/>
    </source>
</evidence>
<gene>
    <name evidence="7" type="ORF">SAMN05216551_10110</name>
</gene>
<feature type="region of interest" description="Disordered" evidence="5">
    <location>
        <begin position="292"/>
        <end position="315"/>
    </location>
</feature>
<name>A0A1H2PJI8_9BURK</name>
<keyword evidence="3 7" id="KW-0238">DNA-binding</keyword>
<dbReference type="Gene3D" id="1.10.10.10">
    <property type="entry name" value="Winged helix-like DNA-binding domain superfamily/Winged helix DNA-binding domain"/>
    <property type="match status" value="1"/>
</dbReference>
<dbReference type="Pfam" id="PF03466">
    <property type="entry name" value="LysR_substrate"/>
    <property type="match status" value="1"/>
</dbReference>
<reference evidence="8" key="1">
    <citation type="submission" date="2016-09" db="EMBL/GenBank/DDBJ databases">
        <authorList>
            <person name="Varghese N."/>
            <person name="Submissions S."/>
        </authorList>
    </citation>
    <scope>NUCLEOTIDE SEQUENCE [LARGE SCALE GENOMIC DNA]</scope>
    <source>
        <strain evidence="8">JS23</strain>
    </source>
</reference>
<dbReference type="RefSeq" id="WP_091903358.1">
    <property type="nucleotide sequence ID" value="NZ_FNLO01000001.1"/>
</dbReference>
<evidence type="ECO:0000313" key="8">
    <source>
        <dbReference type="Proteomes" id="UP000243719"/>
    </source>
</evidence>
<dbReference type="InterPro" id="IPR000847">
    <property type="entry name" value="LysR_HTH_N"/>
</dbReference>
<dbReference type="InterPro" id="IPR036390">
    <property type="entry name" value="WH_DNA-bd_sf"/>
</dbReference>
<feature type="domain" description="HTH lysR-type" evidence="6">
    <location>
        <begin position="1"/>
        <end position="58"/>
    </location>
</feature>
<dbReference type="Gene3D" id="3.40.190.10">
    <property type="entry name" value="Periplasmic binding protein-like II"/>
    <property type="match status" value="2"/>
</dbReference>
<dbReference type="SUPFAM" id="SSF46785">
    <property type="entry name" value="Winged helix' DNA-binding domain"/>
    <property type="match status" value="1"/>
</dbReference>
<dbReference type="PANTHER" id="PTHR30126">
    <property type="entry name" value="HTH-TYPE TRANSCRIPTIONAL REGULATOR"/>
    <property type="match status" value="1"/>
</dbReference>
<accession>A0A1H2PJI8</accession>
<dbReference type="PROSITE" id="PS50931">
    <property type="entry name" value="HTH_LYSR"/>
    <property type="match status" value="1"/>
</dbReference>
<keyword evidence="2" id="KW-0805">Transcription regulation</keyword>
<dbReference type="OrthoDB" id="9789529at2"/>
<dbReference type="CDD" id="cd05466">
    <property type="entry name" value="PBP2_LTTR_substrate"/>
    <property type="match status" value="1"/>
</dbReference>
<dbReference type="PRINTS" id="PR00039">
    <property type="entry name" value="HTHLYSR"/>
</dbReference>
<sequence>MIAPQWSRSFRALAEQGSFTRAADRLGLTQAAVSQHIRHLEEQFGPLLIRRARGIELTPAGTAMLSYCNEIEEADRRLQLRLSDAKADSGEISLITPGSVGLALYPLLLTLQQRHRGLVIRHRFAPDKDVLDGVLHKQYELGLVTFVPEDARLVSAPFADDPLELVVPAGNDVKNWSDLERLGFIDHPDGLAMATRLLARRFPGNPGVRNLPQHGFSNQIALILEPVARGLGFTVIPRHARQAFAHADAIQVIECGTPVVDTLRLIHRAEWPLSARASWVLNQLRQGPPFNQSPAGVAFSGTKSRTLSQEIRERN</sequence>
<dbReference type="EMBL" id="FNLO01000001">
    <property type="protein sequence ID" value="SDV46025.1"/>
    <property type="molecule type" value="Genomic_DNA"/>
</dbReference>
<dbReference type="GO" id="GO:0000976">
    <property type="term" value="F:transcription cis-regulatory region binding"/>
    <property type="evidence" value="ECO:0007669"/>
    <property type="project" value="TreeGrafter"/>
</dbReference>
<evidence type="ECO:0000256" key="5">
    <source>
        <dbReference type="SAM" id="MobiDB-lite"/>
    </source>
</evidence>
<dbReference type="Proteomes" id="UP000243719">
    <property type="component" value="Unassembled WGS sequence"/>
</dbReference>
<evidence type="ECO:0000256" key="4">
    <source>
        <dbReference type="ARBA" id="ARBA00023163"/>
    </source>
</evidence>
<dbReference type="GO" id="GO:0003700">
    <property type="term" value="F:DNA-binding transcription factor activity"/>
    <property type="evidence" value="ECO:0007669"/>
    <property type="project" value="InterPro"/>
</dbReference>
<comment type="similarity">
    <text evidence="1">Belongs to the LysR transcriptional regulatory family.</text>
</comment>
<evidence type="ECO:0000313" key="7">
    <source>
        <dbReference type="EMBL" id="SDV46025.1"/>
    </source>
</evidence>
<keyword evidence="4" id="KW-0804">Transcription</keyword>
<organism evidence="7 8">
    <name type="scientific">Chitinasiproducens palmae</name>
    <dbReference type="NCBI Taxonomy" id="1770053"/>
    <lineage>
        <taxon>Bacteria</taxon>
        <taxon>Pseudomonadati</taxon>
        <taxon>Pseudomonadota</taxon>
        <taxon>Betaproteobacteria</taxon>
        <taxon>Burkholderiales</taxon>
        <taxon>Burkholderiaceae</taxon>
        <taxon>Chitinasiproducens</taxon>
    </lineage>
</organism>